<keyword evidence="10" id="KW-1185">Reference proteome</keyword>
<protein>
    <recommendedName>
        <fullName evidence="11">DUF4739 domain-containing protein</fullName>
    </recommendedName>
</protein>
<feature type="compositionally biased region" description="Basic and acidic residues" evidence="8">
    <location>
        <begin position="704"/>
        <end position="715"/>
    </location>
</feature>
<feature type="compositionally biased region" description="Basic and acidic residues" evidence="8">
    <location>
        <begin position="151"/>
        <end position="160"/>
    </location>
</feature>
<dbReference type="AlphaFoldDB" id="A0AAR5Q4S9"/>
<feature type="compositionally biased region" description="Polar residues" evidence="8">
    <location>
        <begin position="631"/>
        <end position="647"/>
    </location>
</feature>
<evidence type="ECO:0000256" key="6">
    <source>
        <dbReference type="ARBA" id="ARBA00023136"/>
    </source>
</evidence>
<evidence type="ECO:0000256" key="7">
    <source>
        <dbReference type="ARBA" id="ARBA00023242"/>
    </source>
</evidence>
<dbReference type="Proteomes" id="UP000019118">
    <property type="component" value="Unassembled WGS sequence"/>
</dbReference>
<accession>A0AAR5Q4S9</accession>
<dbReference type="GO" id="GO:0031965">
    <property type="term" value="C:nuclear membrane"/>
    <property type="evidence" value="ECO:0007669"/>
    <property type="project" value="UniProtKB-SubCell"/>
</dbReference>
<evidence type="ECO:0000256" key="1">
    <source>
        <dbReference type="ARBA" id="ARBA00004232"/>
    </source>
</evidence>
<keyword evidence="7" id="KW-0539">Nucleus</keyword>
<feature type="compositionally biased region" description="Basic and acidic residues" evidence="8">
    <location>
        <begin position="397"/>
        <end position="408"/>
    </location>
</feature>
<reference evidence="10" key="1">
    <citation type="journal article" date="2013" name="Genome Biol.">
        <title>Draft genome of the mountain pine beetle, Dendroctonus ponderosae Hopkins, a major forest pest.</title>
        <authorList>
            <person name="Keeling C.I."/>
            <person name="Yuen M.M."/>
            <person name="Liao N.Y."/>
            <person name="Docking T.R."/>
            <person name="Chan S.K."/>
            <person name="Taylor G.A."/>
            <person name="Palmquist D.L."/>
            <person name="Jackman S.D."/>
            <person name="Nguyen A."/>
            <person name="Li M."/>
            <person name="Henderson H."/>
            <person name="Janes J.K."/>
            <person name="Zhao Y."/>
            <person name="Pandoh P."/>
            <person name="Moore R."/>
            <person name="Sperling F.A."/>
            <person name="Huber D.P."/>
            <person name="Birol I."/>
            <person name="Jones S.J."/>
            <person name="Bohlmann J."/>
        </authorList>
    </citation>
    <scope>NUCLEOTIDE SEQUENCE</scope>
</reference>
<evidence type="ECO:0000256" key="8">
    <source>
        <dbReference type="SAM" id="MobiDB-lite"/>
    </source>
</evidence>
<dbReference type="GO" id="GO:0006935">
    <property type="term" value="P:chemotaxis"/>
    <property type="evidence" value="ECO:0007669"/>
    <property type="project" value="TreeGrafter"/>
</dbReference>
<evidence type="ECO:0000256" key="3">
    <source>
        <dbReference type="ARBA" id="ARBA00022692"/>
    </source>
</evidence>
<dbReference type="GO" id="GO:0008017">
    <property type="term" value="F:microtubule binding"/>
    <property type="evidence" value="ECO:0007669"/>
    <property type="project" value="TreeGrafter"/>
</dbReference>
<comment type="subcellular location">
    <subcellularLocation>
        <location evidence="1">Nucleus membrane</location>
        <topology evidence="1">Multi-pass membrane protein</topology>
    </subcellularLocation>
    <subcellularLocation>
        <location evidence="2">Rough endoplasmic reticulum membrane</location>
        <topology evidence="2">Multi-pass membrane protein</topology>
    </subcellularLocation>
</comment>
<dbReference type="KEGG" id="dpa:109543143"/>
<feature type="region of interest" description="Disordered" evidence="8">
    <location>
        <begin position="373"/>
        <end position="412"/>
    </location>
</feature>
<evidence type="ECO:0000256" key="4">
    <source>
        <dbReference type="ARBA" id="ARBA00022824"/>
    </source>
</evidence>
<feature type="region of interest" description="Disordered" evidence="8">
    <location>
        <begin position="524"/>
        <end position="544"/>
    </location>
</feature>
<reference evidence="9" key="2">
    <citation type="submission" date="2024-08" db="UniProtKB">
        <authorList>
            <consortium name="EnsemblMetazoa"/>
        </authorList>
    </citation>
    <scope>IDENTIFICATION</scope>
</reference>
<evidence type="ECO:0000256" key="2">
    <source>
        <dbReference type="ARBA" id="ARBA00004269"/>
    </source>
</evidence>
<keyword evidence="5" id="KW-1133">Transmembrane helix</keyword>
<dbReference type="GO" id="GO:0030867">
    <property type="term" value="C:rough endoplasmic reticulum membrane"/>
    <property type="evidence" value="ECO:0007669"/>
    <property type="project" value="UniProtKB-SubCell"/>
</dbReference>
<keyword evidence="4" id="KW-0256">Endoplasmic reticulum</keyword>
<keyword evidence="6" id="KW-0472">Membrane</keyword>
<evidence type="ECO:0000313" key="10">
    <source>
        <dbReference type="Proteomes" id="UP000019118"/>
    </source>
</evidence>
<feature type="region of interest" description="Disordered" evidence="8">
    <location>
        <begin position="448"/>
        <end position="476"/>
    </location>
</feature>
<dbReference type="InterPro" id="IPR019130">
    <property type="entry name" value="Macoilin"/>
</dbReference>
<feature type="compositionally biased region" description="Polar residues" evidence="8">
    <location>
        <begin position="657"/>
        <end position="674"/>
    </location>
</feature>
<sequence>MAAVSSNSINTNSGNYTPQWKKDLIARLKTQNRQSEERLWTEHHPPHHHSARTDLVCSMSPENGFGKDLDSAGSSDSEDLHYGPGIVNRLRNKYLSLALRESNARPTILRKATSLENLLDDDGDRESEKEELFTRRSGGNEGSNRYRSATRRQEMKRARSVEVISRTNHYDEELSMTSVTTKINNRQSLHEDMLNVKNEEMAVLIEDARPYKKSGAIENNIEETDKYSRRINRPKRIPPLLNEREKPPVDVVKHAKMIFEKRPETRTKKPHHTGEVAAKVNSFNSMIVKTKLAAKPPWKSVKLVKPLPNGDVAAKVDSFNDIIVKTKVALKSTKPTIKSTKPVLNDRCKSNTHHVRPVAKPVILSEEMLKPKTLNLSSPRQEKKGFNSLPSPIPDVSRVDIKSADGSDSRSSNLLCETPDLILTSSPLPKITSPTYRRRSTENFIKEERKRSAQNHPEATNTHIISPVHSPSKSTSLVFNRDESDTFGIKMISPISQSNITKSSATSVYNFMNAQVDQRHLPSTVKQNRSPISEPPKSEYNGFGTSKIKMGLSAFEMEKNLKNSAKSGIENGAQELVEDSVEHRSESLENISDLEPSRSRSADNSRVQGDVVEFEKTDNHKSKHNLGKSVGKTSSIFENLGKSNKTAPSWFEPSYKLNKTPNISSGTDSSQNYTEESEQVETTDKPKQEVESLDVVGSGNLPDTRMKKSDEEVSKTKVDLVKLSETVKSVQSASNKNSAVTSEISDNKPIKIVLPKKPKPRKEEATSAVFNFTTRKDVPDYISNDTSRTASRPVIPKPDEPGIKLLPDALLTGFQDVWEEDELIRSLEARPPSPCDVTFINDNILIDGKSSLIQITSKRTKLKISFVDDADIYEYPSETSLLLDEAQISTLAGTAQVGHTIPTFSGSSLATYTPKTTETFQLGVTKSFQETSTAPKVGVQVNQEVSQADVLLEETVEPVLFSSGSTSDILF</sequence>
<feature type="region of interest" description="Disordered" evidence="8">
    <location>
        <begin position="120"/>
        <end position="160"/>
    </location>
</feature>
<proteinExistence type="predicted"/>
<organism evidence="9 10">
    <name type="scientific">Dendroctonus ponderosae</name>
    <name type="common">Mountain pine beetle</name>
    <dbReference type="NCBI Taxonomy" id="77166"/>
    <lineage>
        <taxon>Eukaryota</taxon>
        <taxon>Metazoa</taxon>
        <taxon>Ecdysozoa</taxon>
        <taxon>Arthropoda</taxon>
        <taxon>Hexapoda</taxon>
        <taxon>Insecta</taxon>
        <taxon>Pterygota</taxon>
        <taxon>Neoptera</taxon>
        <taxon>Endopterygota</taxon>
        <taxon>Coleoptera</taxon>
        <taxon>Polyphaga</taxon>
        <taxon>Cucujiformia</taxon>
        <taxon>Curculionidae</taxon>
        <taxon>Scolytinae</taxon>
        <taxon>Dendroctonus</taxon>
    </lineage>
</organism>
<evidence type="ECO:0000313" key="9">
    <source>
        <dbReference type="EnsemblMetazoa" id="XP_019768258.1"/>
    </source>
</evidence>
<evidence type="ECO:0008006" key="11">
    <source>
        <dbReference type="Google" id="ProtNLM"/>
    </source>
</evidence>
<dbReference type="PANTHER" id="PTHR13289">
    <property type="entry name" value="PROTEIN PHOSPHATASE 1-BINDING PROTEIN BIFOCAL"/>
    <property type="match status" value="1"/>
</dbReference>
<dbReference type="GO" id="GO:0023041">
    <property type="term" value="P:neuronal signal transduction"/>
    <property type="evidence" value="ECO:0007669"/>
    <property type="project" value="InterPro"/>
</dbReference>
<feature type="compositionally biased region" description="Polar residues" evidence="8">
    <location>
        <begin position="454"/>
        <end position="476"/>
    </location>
</feature>
<feature type="region of interest" description="Disordered" evidence="8">
    <location>
        <begin position="578"/>
        <end position="715"/>
    </location>
</feature>
<keyword evidence="3" id="KW-0812">Transmembrane</keyword>
<name>A0AAR5Q4S9_DENPD</name>
<dbReference type="EnsemblMetazoa" id="XM_019912699.1">
    <property type="protein sequence ID" value="XP_019768258.1"/>
    <property type="gene ID" value="LOC109543143"/>
</dbReference>
<evidence type="ECO:0000256" key="5">
    <source>
        <dbReference type="ARBA" id="ARBA00022989"/>
    </source>
</evidence>
<dbReference type="GeneID" id="109543143"/>
<dbReference type="PANTHER" id="PTHR13289:SF3">
    <property type="entry name" value="BIFOCAL, ISOFORM F"/>
    <property type="match status" value="1"/>
</dbReference>